<dbReference type="PANTHER" id="PTHR34203:SF15">
    <property type="entry name" value="SLL1173 PROTEIN"/>
    <property type="match status" value="1"/>
</dbReference>
<dbReference type="InterPro" id="IPR029063">
    <property type="entry name" value="SAM-dependent_MTases_sf"/>
</dbReference>
<feature type="signal peptide" evidence="1">
    <location>
        <begin position="1"/>
        <end position="16"/>
    </location>
</feature>
<dbReference type="Gene3D" id="3.40.50.150">
    <property type="entry name" value="Vaccinia Virus protein VP39"/>
    <property type="match status" value="1"/>
</dbReference>
<protein>
    <recommendedName>
        <fullName evidence="2">Methyltransferase FkbM domain-containing protein</fullName>
    </recommendedName>
</protein>
<feature type="non-terminal residue" evidence="3">
    <location>
        <position position="1"/>
    </location>
</feature>
<dbReference type="InterPro" id="IPR006342">
    <property type="entry name" value="FkbM_mtfrase"/>
</dbReference>
<dbReference type="Proteomes" id="UP000626109">
    <property type="component" value="Unassembled WGS sequence"/>
</dbReference>
<keyword evidence="1" id="KW-0732">Signal</keyword>
<dbReference type="SUPFAM" id="SSF53335">
    <property type="entry name" value="S-adenosyl-L-methionine-dependent methyltransferases"/>
    <property type="match status" value="1"/>
</dbReference>
<organism evidence="3 4">
    <name type="scientific">Polarella glacialis</name>
    <name type="common">Dinoflagellate</name>
    <dbReference type="NCBI Taxonomy" id="89957"/>
    <lineage>
        <taxon>Eukaryota</taxon>
        <taxon>Sar</taxon>
        <taxon>Alveolata</taxon>
        <taxon>Dinophyceae</taxon>
        <taxon>Suessiales</taxon>
        <taxon>Suessiaceae</taxon>
        <taxon>Polarella</taxon>
    </lineage>
</organism>
<dbReference type="Pfam" id="PF05050">
    <property type="entry name" value="Methyltransf_21"/>
    <property type="match status" value="1"/>
</dbReference>
<dbReference type="InterPro" id="IPR052514">
    <property type="entry name" value="SAM-dependent_MTase"/>
</dbReference>
<sequence length="354" mass="38680">LIYTPLFLILATQSQATSVLQVTSKRGSWSTKTAWGSVKDLAAKVQQTAAKELGEKFKCKKQFNHCNSNCPDATWVDAMIQADNDVKSPKAIVNVGCNKASDAVEWLHRWDSARWDLPRWLPVLPPMKGFACPLSEKTVPPVVAQGAGTPGAVCIEAMPKTAAALKTALAKYLLPHSNDTELATQLDMVHAAVSNEEASGLTVDFPDSAPGTEVEGMNQSEGGPTRPVIVRTVDSLVKERALPKVDILIIDTEGADPLVLQGSTDTLKSVRYLEFEVHRDLVKAAWSQIKLRSVMDGLADFDCYWAGNQGSLYPVMECWEDTFENGCWSNIVCARKTDVWSRVLRSHAKAHADA</sequence>
<comment type="caution">
    <text evidence="3">The sequence shown here is derived from an EMBL/GenBank/DDBJ whole genome shotgun (WGS) entry which is preliminary data.</text>
</comment>
<dbReference type="AlphaFoldDB" id="A0A813M2C3"/>
<proteinExistence type="predicted"/>
<evidence type="ECO:0000259" key="2">
    <source>
        <dbReference type="Pfam" id="PF05050"/>
    </source>
</evidence>
<reference evidence="3" key="1">
    <citation type="submission" date="2021-02" db="EMBL/GenBank/DDBJ databases">
        <authorList>
            <person name="Dougan E. K."/>
            <person name="Rhodes N."/>
            <person name="Thang M."/>
            <person name="Chan C."/>
        </authorList>
    </citation>
    <scope>NUCLEOTIDE SEQUENCE</scope>
</reference>
<dbReference type="PANTHER" id="PTHR34203">
    <property type="entry name" value="METHYLTRANSFERASE, FKBM FAMILY PROTEIN"/>
    <property type="match status" value="1"/>
</dbReference>
<feature type="chain" id="PRO_5032956429" description="Methyltransferase FkbM domain-containing protein" evidence="1">
    <location>
        <begin position="17"/>
        <end position="354"/>
    </location>
</feature>
<dbReference type="NCBIfam" id="TIGR01444">
    <property type="entry name" value="fkbM_fam"/>
    <property type="match status" value="1"/>
</dbReference>
<gene>
    <name evidence="3" type="ORF">PGLA2088_LOCUS50630</name>
</gene>
<evidence type="ECO:0000313" key="4">
    <source>
        <dbReference type="Proteomes" id="UP000626109"/>
    </source>
</evidence>
<evidence type="ECO:0000313" key="3">
    <source>
        <dbReference type="EMBL" id="CAE8741720.1"/>
    </source>
</evidence>
<feature type="domain" description="Methyltransferase FkbM" evidence="2">
    <location>
        <begin position="182"/>
        <end position="279"/>
    </location>
</feature>
<accession>A0A813M2C3</accession>
<dbReference type="EMBL" id="CAJNNW010037427">
    <property type="protein sequence ID" value="CAE8741720.1"/>
    <property type="molecule type" value="Genomic_DNA"/>
</dbReference>
<name>A0A813M2C3_POLGL</name>
<evidence type="ECO:0000256" key="1">
    <source>
        <dbReference type="SAM" id="SignalP"/>
    </source>
</evidence>